<protein>
    <submittedName>
        <fullName evidence="2">Uncharacterized protein</fullName>
    </submittedName>
</protein>
<evidence type="ECO:0000256" key="1">
    <source>
        <dbReference type="SAM" id="SignalP"/>
    </source>
</evidence>
<comment type="caution">
    <text evidence="2">The sequence shown here is derived from an EMBL/GenBank/DDBJ whole genome shotgun (WGS) entry which is preliminary data.</text>
</comment>
<feature type="chain" id="PRO_5042922705" evidence="1">
    <location>
        <begin position="27"/>
        <end position="90"/>
    </location>
</feature>
<feature type="signal peptide" evidence="1">
    <location>
        <begin position="1"/>
        <end position="26"/>
    </location>
</feature>
<reference evidence="2 3" key="1">
    <citation type="submission" date="2024-01" db="EMBL/GenBank/DDBJ databases">
        <title>Genome assemblies of Stephania.</title>
        <authorList>
            <person name="Yang L."/>
        </authorList>
    </citation>
    <scope>NUCLEOTIDE SEQUENCE [LARGE SCALE GENOMIC DNA]</scope>
    <source>
        <strain evidence="2">JXDWG</strain>
        <tissue evidence="2">Leaf</tissue>
    </source>
</reference>
<dbReference type="AlphaFoldDB" id="A0AAP0LAQ8"/>
<accession>A0AAP0LAQ8</accession>
<keyword evidence="3" id="KW-1185">Reference proteome</keyword>
<name>A0AAP0LAQ8_9MAGN</name>
<evidence type="ECO:0000313" key="2">
    <source>
        <dbReference type="EMBL" id="KAK9165524.1"/>
    </source>
</evidence>
<dbReference type="Proteomes" id="UP001419268">
    <property type="component" value="Unassembled WGS sequence"/>
</dbReference>
<gene>
    <name evidence="2" type="ORF">Scep_000715</name>
</gene>
<keyword evidence="1" id="KW-0732">Signal</keyword>
<evidence type="ECO:0000313" key="3">
    <source>
        <dbReference type="Proteomes" id="UP001419268"/>
    </source>
</evidence>
<proteinExistence type="predicted"/>
<sequence>MAFSPLSLRTIAFLLSLVIVLEFSSSIVQVTDVVEAGYHQTGGPAGYIPNVGACDKPCKAKCSEHPSEYCLYNCLACCSKFHCVKCPQCP</sequence>
<organism evidence="2 3">
    <name type="scientific">Stephania cephalantha</name>
    <dbReference type="NCBI Taxonomy" id="152367"/>
    <lineage>
        <taxon>Eukaryota</taxon>
        <taxon>Viridiplantae</taxon>
        <taxon>Streptophyta</taxon>
        <taxon>Embryophyta</taxon>
        <taxon>Tracheophyta</taxon>
        <taxon>Spermatophyta</taxon>
        <taxon>Magnoliopsida</taxon>
        <taxon>Ranunculales</taxon>
        <taxon>Menispermaceae</taxon>
        <taxon>Menispermoideae</taxon>
        <taxon>Cissampelideae</taxon>
        <taxon>Stephania</taxon>
    </lineage>
</organism>
<dbReference type="EMBL" id="JBBNAG010000001">
    <property type="protein sequence ID" value="KAK9165524.1"/>
    <property type="molecule type" value="Genomic_DNA"/>
</dbReference>